<proteinExistence type="predicted"/>
<comment type="caution">
    <text evidence="1">The sequence shown here is derived from an EMBL/GenBank/DDBJ whole genome shotgun (WGS) entry which is preliminary data.</text>
</comment>
<name>A0AAV7UU74_PLEWA</name>
<dbReference type="Proteomes" id="UP001066276">
    <property type="component" value="Chromosome 2_2"/>
</dbReference>
<evidence type="ECO:0000313" key="2">
    <source>
        <dbReference type="Proteomes" id="UP001066276"/>
    </source>
</evidence>
<gene>
    <name evidence="1" type="ORF">NDU88_001393</name>
</gene>
<reference evidence="1" key="1">
    <citation type="journal article" date="2022" name="bioRxiv">
        <title>Sequencing and chromosome-scale assembly of the giantPleurodeles waltlgenome.</title>
        <authorList>
            <person name="Brown T."/>
            <person name="Elewa A."/>
            <person name="Iarovenko S."/>
            <person name="Subramanian E."/>
            <person name="Araus A.J."/>
            <person name="Petzold A."/>
            <person name="Susuki M."/>
            <person name="Suzuki K.-i.T."/>
            <person name="Hayashi T."/>
            <person name="Toyoda A."/>
            <person name="Oliveira C."/>
            <person name="Osipova E."/>
            <person name="Leigh N.D."/>
            <person name="Simon A."/>
            <person name="Yun M.H."/>
        </authorList>
    </citation>
    <scope>NUCLEOTIDE SEQUENCE</scope>
    <source>
        <strain evidence="1">20211129_DDA</strain>
        <tissue evidence="1">Liver</tissue>
    </source>
</reference>
<dbReference type="EMBL" id="JANPWB010000004">
    <property type="protein sequence ID" value="KAJ1192081.1"/>
    <property type="molecule type" value="Genomic_DNA"/>
</dbReference>
<protein>
    <submittedName>
        <fullName evidence="1">Uncharacterized protein</fullName>
    </submittedName>
</protein>
<evidence type="ECO:0000313" key="1">
    <source>
        <dbReference type="EMBL" id="KAJ1192081.1"/>
    </source>
</evidence>
<dbReference type="AlphaFoldDB" id="A0AAV7UU74"/>
<accession>A0AAV7UU74</accession>
<sequence>MLAVQNASGNPHDVSVAAILGAHTQKFDDILNAVQNNKSTLQPNIDALCIDVGHLREVHKKLKDGVASTERAVAELHPPDECYPAHQGLAKRGFAP</sequence>
<organism evidence="1 2">
    <name type="scientific">Pleurodeles waltl</name>
    <name type="common">Iberian ribbed newt</name>
    <dbReference type="NCBI Taxonomy" id="8319"/>
    <lineage>
        <taxon>Eukaryota</taxon>
        <taxon>Metazoa</taxon>
        <taxon>Chordata</taxon>
        <taxon>Craniata</taxon>
        <taxon>Vertebrata</taxon>
        <taxon>Euteleostomi</taxon>
        <taxon>Amphibia</taxon>
        <taxon>Batrachia</taxon>
        <taxon>Caudata</taxon>
        <taxon>Salamandroidea</taxon>
        <taxon>Salamandridae</taxon>
        <taxon>Pleurodelinae</taxon>
        <taxon>Pleurodeles</taxon>
    </lineage>
</organism>
<keyword evidence="2" id="KW-1185">Reference proteome</keyword>